<dbReference type="InterPro" id="IPR001940">
    <property type="entry name" value="Peptidase_S1C"/>
</dbReference>
<feature type="domain" description="PDZ" evidence="6">
    <location>
        <begin position="278"/>
        <end position="333"/>
    </location>
</feature>
<dbReference type="PANTHER" id="PTHR45980:SF9">
    <property type="entry name" value="PROTEASE DO-LIKE 10, MITOCHONDRIAL-RELATED"/>
    <property type="match status" value="1"/>
</dbReference>
<dbReference type="AlphaFoldDB" id="A0A1T4WF90"/>
<dbReference type="GO" id="GO:0006508">
    <property type="term" value="P:proteolysis"/>
    <property type="evidence" value="ECO:0007669"/>
    <property type="project" value="UniProtKB-KW"/>
</dbReference>
<evidence type="ECO:0000256" key="5">
    <source>
        <dbReference type="SAM" id="SignalP"/>
    </source>
</evidence>
<dbReference type="InterPro" id="IPR036034">
    <property type="entry name" value="PDZ_sf"/>
</dbReference>
<organism evidence="7 8">
    <name type="scientific">Thiothrix eikelboomii</name>
    <dbReference type="NCBI Taxonomy" id="92487"/>
    <lineage>
        <taxon>Bacteria</taxon>
        <taxon>Pseudomonadati</taxon>
        <taxon>Pseudomonadota</taxon>
        <taxon>Gammaproteobacteria</taxon>
        <taxon>Thiotrichales</taxon>
        <taxon>Thiotrichaceae</taxon>
        <taxon>Thiothrix</taxon>
    </lineage>
</organism>
<dbReference type="OrthoDB" id="9758917at2"/>
<evidence type="ECO:0000256" key="1">
    <source>
        <dbReference type="ARBA" id="ARBA00022670"/>
    </source>
</evidence>
<dbReference type="STRING" id="92487.SAMN02745130_01540"/>
<evidence type="ECO:0000256" key="3">
    <source>
        <dbReference type="ARBA" id="ARBA00022825"/>
    </source>
</evidence>
<dbReference type="InterPro" id="IPR001478">
    <property type="entry name" value="PDZ"/>
</dbReference>
<keyword evidence="2" id="KW-0378">Hydrolase</keyword>
<keyword evidence="3" id="KW-0720">Serine protease</keyword>
<evidence type="ECO:0000256" key="2">
    <source>
        <dbReference type="ARBA" id="ARBA00022801"/>
    </source>
</evidence>
<feature type="region of interest" description="Disordered" evidence="4">
    <location>
        <begin position="524"/>
        <end position="548"/>
    </location>
</feature>
<dbReference type="Pfam" id="PF17815">
    <property type="entry name" value="PDZ_3"/>
    <property type="match status" value="1"/>
</dbReference>
<accession>A0A1T4WF90</accession>
<protein>
    <submittedName>
        <fullName evidence="7">Serine protease, S1-C subfamily, contains C-terminal PDZ domain</fullName>
    </submittedName>
</protein>
<dbReference type="Gene3D" id="2.40.10.120">
    <property type="match status" value="1"/>
</dbReference>
<dbReference type="SUPFAM" id="SSF50494">
    <property type="entry name" value="Trypsin-like serine proteases"/>
    <property type="match status" value="1"/>
</dbReference>
<name>A0A1T4WF90_9GAMM</name>
<gene>
    <name evidence="7" type="ORF">SAMN02745130_01540</name>
</gene>
<keyword evidence="5" id="KW-0732">Signal</keyword>
<feature type="compositionally biased region" description="Polar residues" evidence="4">
    <location>
        <begin position="531"/>
        <end position="545"/>
    </location>
</feature>
<feature type="chain" id="PRO_5012639970" evidence="5">
    <location>
        <begin position="26"/>
        <end position="559"/>
    </location>
</feature>
<keyword evidence="1 7" id="KW-0645">Protease</keyword>
<evidence type="ECO:0000256" key="4">
    <source>
        <dbReference type="SAM" id="MobiDB-lite"/>
    </source>
</evidence>
<feature type="signal peptide" evidence="5">
    <location>
        <begin position="1"/>
        <end position="25"/>
    </location>
</feature>
<dbReference type="RefSeq" id="WP_078922009.1">
    <property type="nucleotide sequence ID" value="NZ_FUYB01000005.1"/>
</dbReference>
<dbReference type="Gene3D" id="2.30.42.10">
    <property type="match status" value="1"/>
</dbReference>
<dbReference type="PROSITE" id="PS50106">
    <property type="entry name" value="PDZ"/>
    <property type="match status" value="1"/>
</dbReference>
<reference evidence="7 8" key="1">
    <citation type="submission" date="2017-02" db="EMBL/GenBank/DDBJ databases">
        <authorList>
            <person name="Peterson S.W."/>
        </authorList>
    </citation>
    <scope>NUCLEOTIDE SEQUENCE [LARGE SCALE GENOMIC DNA]</scope>
    <source>
        <strain evidence="7 8">ATCC 49788</strain>
    </source>
</reference>
<evidence type="ECO:0000313" key="8">
    <source>
        <dbReference type="Proteomes" id="UP000190460"/>
    </source>
</evidence>
<dbReference type="InterPro" id="IPR046449">
    <property type="entry name" value="DEGP_PDZ_sf"/>
</dbReference>
<dbReference type="PRINTS" id="PR00834">
    <property type="entry name" value="PROTEASES2C"/>
</dbReference>
<dbReference type="InterPro" id="IPR041517">
    <property type="entry name" value="DEGP_PDZ"/>
</dbReference>
<dbReference type="EMBL" id="FUYB01000005">
    <property type="protein sequence ID" value="SKA75575.1"/>
    <property type="molecule type" value="Genomic_DNA"/>
</dbReference>
<dbReference type="GO" id="GO:0004252">
    <property type="term" value="F:serine-type endopeptidase activity"/>
    <property type="evidence" value="ECO:0007669"/>
    <property type="project" value="InterPro"/>
</dbReference>
<dbReference type="Proteomes" id="UP000190460">
    <property type="component" value="Unassembled WGS sequence"/>
</dbReference>
<proteinExistence type="predicted"/>
<keyword evidence="8" id="KW-1185">Reference proteome</keyword>
<dbReference type="Gene3D" id="3.20.190.20">
    <property type="match status" value="1"/>
</dbReference>
<dbReference type="Pfam" id="PF13365">
    <property type="entry name" value="Trypsin_2"/>
    <property type="match status" value="1"/>
</dbReference>
<dbReference type="InterPro" id="IPR009003">
    <property type="entry name" value="Peptidase_S1_PA"/>
</dbReference>
<sequence length="559" mass="61312">MNYITNTLSLMLFTIGLSVSTQVLAEKVGEPTPTVVSPKKTEVAETNPPVPTEAVATKPLTPTTLAAEGRDVIKDAVVHVYVVKHSYNALSPWNSNTQKGSGSGLIIKGGLILTNAHVAADSTFLEVQRHGETKRYEAEVVYISHEADLALLRTKEATTFKDVQPLELGDLPQTQQEVEVYGFPIGGTTLSITRGVVSRIEKQNYAHTDENLIAVQIDAAINFGNSGGPVISNGKVVGVVMQSGFFTENIGYMIPTPIIQHFLKDVEDGKTEGFGFPGFLVQSMENPAMRRKYSVDEDQTGVLAHKIYPNSPADGIMKVGDIITQIDGHPIQNNGTVEFRHGEYLNYTHWIDLHQLGDEMKLSIIRDDKPMDITLKLDRPGKEFLLVKPNQFDKQPTYYIYGGFVFMPLNHDILGSMDPVPSALAALAQEAPSEDRKEVILMTQVLPADINKDYHHDNNLIIHKVNGEAIPDFKTFYEKMQAANTQFVVLETDDGYQVVIDRTEAATKQPSILARYGISTDRSKDLLPDAMNTTPTVAGQSSSEAEQPALPVAVKAAPI</sequence>
<dbReference type="SUPFAM" id="SSF50156">
    <property type="entry name" value="PDZ domain-like"/>
    <property type="match status" value="1"/>
</dbReference>
<evidence type="ECO:0000259" key="6">
    <source>
        <dbReference type="PROSITE" id="PS50106"/>
    </source>
</evidence>
<dbReference type="PANTHER" id="PTHR45980">
    <property type="match status" value="1"/>
</dbReference>
<evidence type="ECO:0000313" key="7">
    <source>
        <dbReference type="EMBL" id="SKA75575.1"/>
    </source>
</evidence>